<keyword evidence="2" id="KW-1185">Reference proteome</keyword>
<dbReference type="Proteomes" id="UP001048976">
    <property type="component" value="Unassembled WGS sequence"/>
</dbReference>
<dbReference type="Pfam" id="PF06296">
    <property type="entry name" value="RelE"/>
    <property type="match status" value="1"/>
</dbReference>
<evidence type="ECO:0000313" key="2">
    <source>
        <dbReference type="Proteomes" id="UP001048976"/>
    </source>
</evidence>
<gene>
    <name evidence="1" type="ORF">KVG91_10680</name>
</gene>
<evidence type="ECO:0000313" key="1">
    <source>
        <dbReference type="EMBL" id="MBV4453053.1"/>
    </source>
</evidence>
<dbReference type="InterPro" id="IPR009387">
    <property type="entry name" value="HigB-2"/>
</dbReference>
<name>A0ABS6NXX3_9PSED</name>
<sequence length="134" mass="15285">MSTCENNGSLAGVGKDCRWGAELFADAARKAWICDSALSEAFGQLLKGQADSLGGGVWKKRLNQNRHRSIILAKGRHYWVYQFLFAKQDQSNISQKDLIWFRAMAKTYEGLNEAQVQQLLDLREFVEIHHDQKI</sequence>
<proteinExistence type="predicted"/>
<dbReference type="PIRSF" id="PIRSF018634">
    <property type="entry name" value="UCP018634"/>
    <property type="match status" value="1"/>
</dbReference>
<dbReference type="RefSeq" id="WP_169376847.1">
    <property type="nucleotide sequence ID" value="NZ_JAHSTY010000001.1"/>
</dbReference>
<reference evidence="1" key="1">
    <citation type="submission" date="2021-06" db="EMBL/GenBank/DDBJ databases">
        <title>Updating the genus Pseudomonas: Description of 43 new species and partition of the Pseudomonas putida group.</title>
        <authorList>
            <person name="Girard L."/>
            <person name="Lood C."/>
            <person name="Vandamme P."/>
            <person name="Rokni-Zadeh H."/>
            <person name="Van Noort V."/>
            <person name="Hofte M."/>
            <person name="Lavigne R."/>
            <person name="De Mot R."/>
        </authorList>
    </citation>
    <scope>NUCLEOTIDE SEQUENCE</scope>
    <source>
        <strain evidence="1">SWRI103</strain>
    </source>
</reference>
<organism evidence="1 2">
    <name type="scientific">Pseudomonas azadiae</name>
    <dbReference type="NCBI Taxonomy" id="2843612"/>
    <lineage>
        <taxon>Bacteria</taxon>
        <taxon>Pseudomonadati</taxon>
        <taxon>Pseudomonadota</taxon>
        <taxon>Gammaproteobacteria</taxon>
        <taxon>Pseudomonadales</taxon>
        <taxon>Pseudomonadaceae</taxon>
        <taxon>Pseudomonas</taxon>
    </lineage>
</organism>
<dbReference type="EMBL" id="JAHSTY010000001">
    <property type="protein sequence ID" value="MBV4453053.1"/>
    <property type="molecule type" value="Genomic_DNA"/>
</dbReference>
<protein>
    <submittedName>
        <fullName evidence="1">Type II toxin-antitoxin system RelE/ParE family toxin</fullName>
    </submittedName>
</protein>
<accession>A0ABS6NXX3</accession>
<comment type="caution">
    <text evidence="1">The sequence shown here is derived from an EMBL/GenBank/DDBJ whole genome shotgun (WGS) entry which is preliminary data.</text>
</comment>